<evidence type="ECO:0000313" key="3">
    <source>
        <dbReference type="Proteomes" id="UP000475214"/>
    </source>
</evidence>
<accession>A0A6L9SA73</accession>
<name>A0A6L9SA73_9ACTN</name>
<feature type="region of interest" description="Disordered" evidence="1">
    <location>
        <begin position="1"/>
        <end position="30"/>
    </location>
</feature>
<sequence>MRPEDDYPATSPVEAVAESETGEGPGLVDGVDELHRRWHDAQSAFVDDPRRAVQEARELVEDVLDRLRSTFDEERERLEGEWSAGREPSTEDLRQALQRYRTFFDRLLSV</sequence>
<keyword evidence="3" id="KW-1185">Reference proteome</keyword>
<evidence type="ECO:0000313" key="2">
    <source>
        <dbReference type="EMBL" id="NEE02007.1"/>
    </source>
</evidence>
<reference evidence="2 3" key="1">
    <citation type="submission" date="2020-02" db="EMBL/GenBank/DDBJ databases">
        <authorList>
            <person name="Li X.-J."/>
            <person name="Han X.-M."/>
        </authorList>
    </citation>
    <scope>NUCLEOTIDE SEQUENCE [LARGE SCALE GENOMIC DNA]</scope>
    <source>
        <strain evidence="2 3">CCTCC AB 2017055</strain>
    </source>
</reference>
<comment type="caution">
    <text evidence="2">The sequence shown here is derived from an EMBL/GenBank/DDBJ whole genome shotgun (WGS) entry which is preliminary data.</text>
</comment>
<evidence type="ECO:0000256" key="1">
    <source>
        <dbReference type="SAM" id="MobiDB-lite"/>
    </source>
</evidence>
<dbReference type="EMBL" id="JAAGOA010000012">
    <property type="protein sequence ID" value="NEE02007.1"/>
    <property type="molecule type" value="Genomic_DNA"/>
</dbReference>
<organism evidence="2 3">
    <name type="scientific">Phytoactinopolyspora halotolerans</name>
    <dbReference type="NCBI Taxonomy" id="1981512"/>
    <lineage>
        <taxon>Bacteria</taxon>
        <taxon>Bacillati</taxon>
        <taxon>Actinomycetota</taxon>
        <taxon>Actinomycetes</taxon>
        <taxon>Jiangellales</taxon>
        <taxon>Jiangellaceae</taxon>
        <taxon>Phytoactinopolyspora</taxon>
    </lineage>
</organism>
<dbReference type="RefSeq" id="WP_163740175.1">
    <property type="nucleotide sequence ID" value="NZ_JAAGOA010000012.1"/>
</dbReference>
<protein>
    <submittedName>
        <fullName evidence="2">Uncharacterized protein</fullName>
    </submittedName>
</protein>
<gene>
    <name evidence="2" type="ORF">G1H10_17670</name>
</gene>
<dbReference type="AlphaFoldDB" id="A0A6L9SA73"/>
<proteinExistence type="predicted"/>
<dbReference type="Proteomes" id="UP000475214">
    <property type="component" value="Unassembled WGS sequence"/>
</dbReference>